<protein>
    <submittedName>
        <fullName evidence="6">NAD(P)-dependent oxidoreductase</fullName>
        <ecNumber evidence="6">1.1.-.-</ecNumber>
    </submittedName>
</protein>
<dbReference type="InterPro" id="IPR036291">
    <property type="entry name" value="NAD(P)-bd_dom_sf"/>
</dbReference>
<comment type="caution">
    <text evidence="6">The sequence shown here is derived from an EMBL/GenBank/DDBJ whole genome shotgun (WGS) entry which is preliminary data.</text>
</comment>
<feature type="domain" description="3-hydroxyisobutyrate dehydrogenase-like NAD-binding" evidence="5">
    <location>
        <begin position="164"/>
        <end position="284"/>
    </location>
</feature>
<dbReference type="GO" id="GO:0016491">
    <property type="term" value="F:oxidoreductase activity"/>
    <property type="evidence" value="ECO:0007669"/>
    <property type="project" value="UniProtKB-KW"/>
</dbReference>
<sequence length="303" mass="32179">MTNKVLVVGAGRMGFGVITTLISKGYQVTVSDPSNEAVNRARNIGAEASVDFNQSVVDNNVIIFSLPGPNQVKEMTERMVQLNVIHQPLIIDLSTIDPQTAINAGEKCRLNGLRYIEAPVSGGPGGAESGTLSIMVGADESDYQQVKPILNDIGKNIYYLGAIGTASIAKICNNIVVASTASILSEAFILASAGGIEPVKLKEILENSVGGSKKLEVFGNHFVSGDYSNPTFALGLMHKDVGLFAEAIKQYGLTSLVGSLTCQIYNGAHSHGLTNEDHTAICKFLEDVNNRKVERGVQVEGVK</sequence>
<evidence type="ECO:0000313" key="7">
    <source>
        <dbReference type="Proteomes" id="UP001589854"/>
    </source>
</evidence>
<feature type="domain" description="6-phosphogluconate dehydrogenase NADP-binding" evidence="4">
    <location>
        <begin position="5"/>
        <end position="161"/>
    </location>
</feature>
<dbReference type="EC" id="1.1.-.-" evidence="6"/>
<accession>A0ABV6GDX3</accession>
<organism evidence="6 7">
    <name type="scientific">Metabacillus herbersteinensis</name>
    <dbReference type="NCBI Taxonomy" id="283816"/>
    <lineage>
        <taxon>Bacteria</taxon>
        <taxon>Bacillati</taxon>
        <taxon>Bacillota</taxon>
        <taxon>Bacilli</taxon>
        <taxon>Bacillales</taxon>
        <taxon>Bacillaceae</taxon>
        <taxon>Metabacillus</taxon>
    </lineage>
</organism>
<evidence type="ECO:0000256" key="2">
    <source>
        <dbReference type="ARBA" id="ARBA00023002"/>
    </source>
</evidence>
<dbReference type="InterPro" id="IPR006115">
    <property type="entry name" value="6PGDH_NADP-bd"/>
</dbReference>
<keyword evidence="2 6" id="KW-0560">Oxidoreductase</keyword>
<name>A0ABV6GDX3_9BACI</name>
<dbReference type="PIRSF" id="PIRSF000103">
    <property type="entry name" value="HIBADH"/>
    <property type="match status" value="1"/>
</dbReference>
<reference evidence="6 7" key="1">
    <citation type="submission" date="2024-09" db="EMBL/GenBank/DDBJ databases">
        <authorList>
            <person name="Sun Q."/>
            <person name="Mori K."/>
        </authorList>
    </citation>
    <scope>NUCLEOTIDE SEQUENCE [LARGE SCALE GENOMIC DNA]</scope>
    <source>
        <strain evidence="6 7">CCM 7228</strain>
    </source>
</reference>
<dbReference type="InterPro" id="IPR013328">
    <property type="entry name" value="6PGD_dom2"/>
</dbReference>
<keyword evidence="7" id="KW-1185">Reference proteome</keyword>
<dbReference type="Pfam" id="PF14833">
    <property type="entry name" value="NAD_binding_11"/>
    <property type="match status" value="1"/>
</dbReference>
<dbReference type="Gene3D" id="1.10.1040.10">
    <property type="entry name" value="N-(1-d-carboxylethyl)-l-norvaline Dehydrogenase, domain 2"/>
    <property type="match status" value="1"/>
</dbReference>
<evidence type="ECO:0000259" key="5">
    <source>
        <dbReference type="Pfam" id="PF14833"/>
    </source>
</evidence>
<dbReference type="Pfam" id="PF03446">
    <property type="entry name" value="NAD_binding_2"/>
    <property type="match status" value="1"/>
</dbReference>
<proteinExistence type="inferred from homology"/>
<gene>
    <name evidence="6" type="ORF">ACFFIX_09910</name>
</gene>
<dbReference type="InterPro" id="IPR029154">
    <property type="entry name" value="HIBADH-like_NADP-bd"/>
</dbReference>
<dbReference type="InterPro" id="IPR015815">
    <property type="entry name" value="HIBADH-related"/>
</dbReference>
<keyword evidence="3" id="KW-0520">NAD</keyword>
<evidence type="ECO:0000256" key="3">
    <source>
        <dbReference type="ARBA" id="ARBA00023027"/>
    </source>
</evidence>
<dbReference type="SUPFAM" id="SSF48179">
    <property type="entry name" value="6-phosphogluconate dehydrogenase C-terminal domain-like"/>
    <property type="match status" value="1"/>
</dbReference>
<comment type="similarity">
    <text evidence="1">Belongs to the HIBADH-related family.</text>
</comment>
<dbReference type="PANTHER" id="PTHR22981:SF7">
    <property type="entry name" value="3-HYDROXYISOBUTYRATE DEHYDROGENASE, MITOCHONDRIAL"/>
    <property type="match status" value="1"/>
</dbReference>
<evidence type="ECO:0000256" key="1">
    <source>
        <dbReference type="ARBA" id="ARBA00009080"/>
    </source>
</evidence>
<dbReference type="PANTHER" id="PTHR22981">
    <property type="entry name" value="3-HYDROXYISOBUTYRATE DEHYDROGENASE-RELATED"/>
    <property type="match status" value="1"/>
</dbReference>
<evidence type="ECO:0000313" key="6">
    <source>
        <dbReference type="EMBL" id="MFC0271769.1"/>
    </source>
</evidence>
<dbReference type="RefSeq" id="WP_378933281.1">
    <property type="nucleotide sequence ID" value="NZ_JBHLVO010000006.1"/>
</dbReference>
<dbReference type="Proteomes" id="UP001589854">
    <property type="component" value="Unassembled WGS sequence"/>
</dbReference>
<dbReference type="SUPFAM" id="SSF51735">
    <property type="entry name" value="NAD(P)-binding Rossmann-fold domains"/>
    <property type="match status" value="1"/>
</dbReference>
<dbReference type="EMBL" id="JBHLVO010000006">
    <property type="protein sequence ID" value="MFC0271769.1"/>
    <property type="molecule type" value="Genomic_DNA"/>
</dbReference>
<evidence type="ECO:0000259" key="4">
    <source>
        <dbReference type="Pfam" id="PF03446"/>
    </source>
</evidence>
<dbReference type="InterPro" id="IPR008927">
    <property type="entry name" value="6-PGluconate_DH-like_C_sf"/>
</dbReference>
<dbReference type="Gene3D" id="3.40.50.720">
    <property type="entry name" value="NAD(P)-binding Rossmann-like Domain"/>
    <property type="match status" value="1"/>
</dbReference>